<proteinExistence type="predicted"/>
<evidence type="ECO:0000313" key="3">
    <source>
        <dbReference type="EMBL" id="KLL10970.1"/>
    </source>
</evidence>
<feature type="region of interest" description="Disordered" evidence="1">
    <location>
        <begin position="96"/>
        <end position="152"/>
    </location>
</feature>
<accession>A0ABR5F2T2</accession>
<evidence type="ECO:0000313" key="4">
    <source>
        <dbReference type="Proteomes" id="UP000035425"/>
    </source>
</evidence>
<keyword evidence="2" id="KW-1133">Transmembrane helix</keyword>
<evidence type="ECO:0000256" key="1">
    <source>
        <dbReference type="SAM" id="MobiDB-lite"/>
    </source>
</evidence>
<comment type="caution">
    <text evidence="3">The sequence shown here is derived from an EMBL/GenBank/DDBJ whole genome shotgun (WGS) entry which is preliminary data.</text>
</comment>
<reference evidence="3 4" key="1">
    <citation type="submission" date="2014-12" db="EMBL/GenBank/DDBJ databases">
        <title>Frankia sp. BMG5.1 draft genome.</title>
        <authorList>
            <person name="Gtari M."/>
            <person name="Ghodhbane-Gtari F."/>
            <person name="Nouioui I."/>
            <person name="Ktari A."/>
            <person name="Hezbri K."/>
            <person name="Mimouni W."/>
            <person name="Sbissi I."/>
            <person name="Ayari A."/>
            <person name="Yamanaka T."/>
            <person name="Normand P."/>
            <person name="Tisa L.S."/>
            <person name="Boudabous A."/>
        </authorList>
    </citation>
    <scope>NUCLEOTIDE SEQUENCE [LARGE SCALE GENOMIC DNA]</scope>
    <source>
        <strain evidence="3 4">BMG5.1</strain>
    </source>
</reference>
<feature type="compositionally biased region" description="Basic and acidic residues" evidence="1">
    <location>
        <begin position="126"/>
        <end position="152"/>
    </location>
</feature>
<keyword evidence="4" id="KW-1185">Reference proteome</keyword>
<dbReference type="Proteomes" id="UP000035425">
    <property type="component" value="Unassembled WGS sequence"/>
</dbReference>
<feature type="transmembrane region" description="Helical" evidence="2">
    <location>
        <begin position="23"/>
        <end position="40"/>
    </location>
</feature>
<organism evidence="3 4">
    <name type="scientific">Protofrankia coriariae</name>
    <dbReference type="NCBI Taxonomy" id="1562887"/>
    <lineage>
        <taxon>Bacteria</taxon>
        <taxon>Bacillati</taxon>
        <taxon>Actinomycetota</taxon>
        <taxon>Actinomycetes</taxon>
        <taxon>Frankiales</taxon>
        <taxon>Frankiaceae</taxon>
        <taxon>Protofrankia</taxon>
    </lineage>
</organism>
<dbReference type="EMBL" id="JWIO01000022">
    <property type="protein sequence ID" value="KLL10970.1"/>
    <property type="molecule type" value="Genomic_DNA"/>
</dbReference>
<sequence length="152" mass="15714">MTAQVFVAVAALAEGDQKITLPSTNTLILLGVVLSGIALVSGRLLVAAVLAVVTVGVAGLASIAATVSGPDDVTRSVTASVAMLAGLRLRGGIAALMPPGEKHRPGWHRFRRQRPDSVPAGQPAHPAEENSGHPRENSGHPEEEQQVVRKDA</sequence>
<dbReference type="RefSeq" id="WP_047223588.1">
    <property type="nucleotide sequence ID" value="NZ_JWIO01000022.1"/>
</dbReference>
<name>A0ABR5F2T2_9ACTN</name>
<keyword evidence="2" id="KW-0472">Membrane</keyword>
<gene>
    <name evidence="3" type="ORF">FrCorBMG51_14525</name>
</gene>
<keyword evidence="2" id="KW-0812">Transmembrane</keyword>
<feature type="transmembrane region" description="Helical" evidence="2">
    <location>
        <begin position="45"/>
        <end position="65"/>
    </location>
</feature>
<protein>
    <submittedName>
        <fullName evidence="3">Uncharacterized protein</fullName>
    </submittedName>
</protein>
<evidence type="ECO:0000256" key="2">
    <source>
        <dbReference type="SAM" id="Phobius"/>
    </source>
</evidence>